<feature type="non-terminal residue" evidence="3">
    <location>
        <position position="1"/>
    </location>
</feature>
<feature type="compositionally biased region" description="Basic and acidic residues" evidence="1">
    <location>
        <begin position="1515"/>
        <end position="1528"/>
    </location>
</feature>
<reference evidence="3" key="1">
    <citation type="submission" date="2021-04" db="EMBL/GenBank/DDBJ databases">
        <authorList>
            <consortium name="Molecular Ecology Group"/>
        </authorList>
    </citation>
    <scope>NUCLEOTIDE SEQUENCE</scope>
</reference>
<feature type="domain" description="SKICH" evidence="2">
    <location>
        <begin position="19"/>
        <end position="123"/>
    </location>
</feature>
<sequence>MISRPGNGVCNNSAREDLVTFDPVVPVHPAQKDVILRYTLGTQVAANPLDWVGIFKSGCWDTDNPLTCQWAPVEPSDGAMVRERHVVFPAKFIQALQDQTESCQFLYVSGSGHILGASQSFKVMDAGEYQKALTRTASPDAESRDAHTTNADANSYVNISSELLSSDDEWELATHEELCKTNSSTSDLSDIEILSTSPSKEAVKMKVSAAEDDDVCEFSNINTTCAVAEDATPDSCNDPRHMIAVSELQPTSLYQSINGVCQPEPEMVETKRKLKKRIQMGPEYVDNNLAVNTTIKESSKVKKLKKSSTASKKTSKPISKSKKMLNAPAPVVKMHVSNCQIVDSESSSDSQENSSVLQNCNLRKRKRKNNTEKSKWHPVEHHNILLSSESEEEIQQSNTKKAKRKRTRPKAEESQTQTCNRLTLRQQEQSDCKTTEITDKLNRKVEISQMVDHNQPEKEYVNNTKTGHGMKTIDERWRDFDENKTHKANPCNFQAVASPDESKLISRKRKKIDDSIKYRDTACLMVSAPDKMYSRKEMDANTEFKNMSSNPHNMKSQQNTTINSKIARNSDKNRKYTVIPLRLEEGTSVDRIMTHSGYIDEMRKYKVIPIDNSLNPPEKITANSTLNRDDGHLINNSSIKMHNWIFGEEINYNTKINNFDEREKHNTAKSNLQIVESMQQFRTDLKAADDVCEEKSENISISSNYEGKNDDISICNLQDIELVKKRRDDFKLTRCNGAKCFQDNTENRLKGRQLAKKLKTSPKTSSNFENNLRATAALNEHKIKESLNTQKQKLANQRRSSELGETGCKILKTSDVGGHRYCDGDWEENRSDLSGVCPWDISSKETKASTTLDCYPDRVEKKRQRKVKTRRTKESQRKRKQIKTEDGLAVTRFDQGQTQESHQNASQNITVTKVTESLALNGAEKLGWHNGEIPEADLTVGSNSAMHDVSGTPCRQKPTFEVNDERVCDTDRHYLMSGGSSVDGMGSPGQRLRKEKTSLSKIKGSQSRFKAKYKCQGRTPSGLQCLRRGEISKWRKLCRLLLVNRRRFKAAHGTTETGDEYGTIAELENTESSTECAVPKVTTREELCLQVQNPAQSLAISGSSNVRSMEAKGRQTYASVVKGTKQASSPLDQKVQEHTVIDIPYNESYAIPRDSAEGVKSEIGLAELEERSKLLCYSCVTNAEVSSSQTILKQQDTTLEHNLHSLIIGEELTRDFQPGRSGKLSVSRNFEAQAGSENGISSSDSNTCGHTYMASCDINNAILAAKTKEKENAVGTRVGDERGGKGYLGTSRERAEADGAEGNDVILNWPLPAACARTSLVEEHPECGPETPLKAECILTNHTLATVVPPAWRTEQSQTGHRGMDTPVEASMSSEFELSSSQAGQAELVDIDAAEKSTEIGQPPQSRSDQVTDDQPLIWPLPVFKSSSSKFGLGNALGYQADDYQMNSYESDQRDDLPPTWSVPPIFPDVPSFVAPIQSQLCIPRTCGLRNNLEIKAATGASAKDHSCELGPTDSRPHRQTAELRQRV</sequence>
<dbReference type="Proteomes" id="UP000678393">
    <property type="component" value="Unassembled WGS sequence"/>
</dbReference>
<evidence type="ECO:0000313" key="4">
    <source>
        <dbReference type="Proteomes" id="UP000678393"/>
    </source>
</evidence>
<feature type="compositionally biased region" description="Basic residues" evidence="1">
    <location>
        <begin position="862"/>
        <end position="881"/>
    </location>
</feature>
<feature type="compositionally biased region" description="Low complexity" evidence="1">
    <location>
        <begin position="343"/>
        <end position="355"/>
    </location>
</feature>
<feature type="region of interest" description="Disordered" evidence="1">
    <location>
        <begin position="343"/>
        <end position="418"/>
    </location>
</feature>
<dbReference type="Pfam" id="PF17751">
    <property type="entry name" value="SKICH"/>
    <property type="match status" value="1"/>
</dbReference>
<dbReference type="EMBL" id="CAJHNH020000301">
    <property type="protein sequence ID" value="CAG5116778.1"/>
    <property type="molecule type" value="Genomic_DNA"/>
</dbReference>
<feature type="region of interest" description="Disordered" evidence="1">
    <location>
        <begin position="299"/>
        <end position="331"/>
    </location>
</feature>
<comment type="caution">
    <text evidence="3">The sequence shown here is derived from an EMBL/GenBank/DDBJ whole genome shotgun (WGS) entry which is preliminary data.</text>
</comment>
<evidence type="ECO:0000259" key="2">
    <source>
        <dbReference type="Pfam" id="PF17751"/>
    </source>
</evidence>
<proteinExistence type="predicted"/>
<gene>
    <name evidence="3" type="ORF">CUNI_LOCUS2336</name>
</gene>
<evidence type="ECO:0000313" key="3">
    <source>
        <dbReference type="EMBL" id="CAG5116778.1"/>
    </source>
</evidence>
<evidence type="ECO:0000256" key="1">
    <source>
        <dbReference type="SAM" id="MobiDB-lite"/>
    </source>
</evidence>
<organism evidence="3 4">
    <name type="scientific">Candidula unifasciata</name>
    <dbReference type="NCBI Taxonomy" id="100452"/>
    <lineage>
        <taxon>Eukaryota</taxon>
        <taxon>Metazoa</taxon>
        <taxon>Spiralia</taxon>
        <taxon>Lophotrochozoa</taxon>
        <taxon>Mollusca</taxon>
        <taxon>Gastropoda</taxon>
        <taxon>Heterobranchia</taxon>
        <taxon>Euthyneura</taxon>
        <taxon>Panpulmonata</taxon>
        <taxon>Eupulmonata</taxon>
        <taxon>Stylommatophora</taxon>
        <taxon>Helicina</taxon>
        <taxon>Helicoidea</taxon>
        <taxon>Geomitridae</taxon>
        <taxon>Candidula</taxon>
    </lineage>
</organism>
<feature type="compositionally biased region" description="Basic and acidic residues" evidence="1">
    <location>
        <begin position="369"/>
        <end position="383"/>
    </location>
</feature>
<feature type="compositionally biased region" description="Basic residues" evidence="1">
    <location>
        <begin position="313"/>
        <end position="323"/>
    </location>
</feature>
<dbReference type="OrthoDB" id="10015001at2759"/>
<protein>
    <recommendedName>
        <fullName evidence="2">SKICH domain-containing protein</fullName>
    </recommendedName>
</protein>
<dbReference type="InterPro" id="IPR041611">
    <property type="entry name" value="SKICH"/>
</dbReference>
<feature type="region of interest" description="Disordered" evidence="1">
    <location>
        <begin position="862"/>
        <end position="883"/>
    </location>
</feature>
<dbReference type="Gene3D" id="2.60.40.2840">
    <property type="match status" value="1"/>
</dbReference>
<name>A0A8S3YK40_9EUPU</name>
<keyword evidence="4" id="KW-1185">Reference proteome</keyword>
<feature type="region of interest" description="Disordered" evidence="1">
    <location>
        <begin position="1500"/>
        <end position="1528"/>
    </location>
</feature>
<accession>A0A8S3YK40</accession>